<sequence length="165" mass="19035">MQHEERQSFDAAPEVVMRMFGDRRYFERKYAALGFTRIEVLEHESQGSRFRIKVRYDTSNDIELPDFARKFLPEVVTVVQQDSWNLDSRKGQLQFELKTVPIKIGAQMELQAQGAGCVNLIRWDLSCGLPLIGGKLERLLLSDIQSKSKADLAASRRILRDYIDN</sequence>
<protein>
    <recommendedName>
        <fullName evidence="3">Ribosome association toxin RatA</fullName>
    </recommendedName>
</protein>
<name>A0A1H9HXC7_9GAMM</name>
<dbReference type="EMBL" id="FOFS01000009">
    <property type="protein sequence ID" value="SEQ66968.1"/>
    <property type="molecule type" value="Genomic_DNA"/>
</dbReference>
<dbReference type="RefSeq" id="WP_177188972.1">
    <property type="nucleotide sequence ID" value="NZ_FOFS01000009.1"/>
</dbReference>
<dbReference type="STRING" id="489703.SAMN04488038_10973"/>
<proteinExistence type="predicted"/>
<dbReference type="Proteomes" id="UP000199233">
    <property type="component" value="Unassembled WGS sequence"/>
</dbReference>
<accession>A0A1H9HXC7</accession>
<evidence type="ECO:0008006" key="3">
    <source>
        <dbReference type="Google" id="ProtNLM"/>
    </source>
</evidence>
<dbReference type="Pfam" id="PF10698">
    <property type="entry name" value="DUF2505"/>
    <property type="match status" value="1"/>
</dbReference>
<dbReference type="AlphaFoldDB" id="A0A1H9HXC7"/>
<evidence type="ECO:0000313" key="1">
    <source>
        <dbReference type="EMBL" id="SEQ66968.1"/>
    </source>
</evidence>
<dbReference type="InterPro" id="IPR019639">
    <property type="entry name" value="DUF2505"/>
</dbReference>
<evidence type="ECO:0000313" key="2">
    <source>
        <dbReference type="Proteomes" id="UP000199233"/>
    </source>
</evidence>
<gene>
    <name evidence="1" type="ORF">SAMN04488038_10973</name>
</gene>
<keyword evidence="2" id="KW-1185">Reference proteome</keyword>
<organism evidence="1 2">
    <name type="scientific">Solimonas aquatica</name>
    <dbReference type="NCBI Taxonomy" id="489703"/>
    <lineage>
        <taxon>Bacteria</taxon>
        <taxon>Pseudomonadati</taxon>
        <taxon>Pseudomonadota</taxon>
        <taxon>Gammaproteobacteria</taxon>
        <taxon>Nevskiales</taxon>
        <taxon>Nevskiaceae</taxon>
        <taxon>Solimonas</taxon>
    </lineage>
</organism>
<reference evidence="1 2" key="1">
    <citation type="submission" date="2016-10" db="EMBL/GenBank/DDBJ databases">
        <authorList>
            <person name="de Groot N.N."/>
        </authorList>
    </citation>
    <scope>NUCLEOTIDE SEQUENCE [LARGE SCALE GENOMIC DNA]</scope>
    <source>
        <strain evidence="1 2">DSM 25927</strain>
    </source>
</reference>